<feature type="compositionally biased region" description="Acidic residues" evidence="1">
    <location>
        <begin position="172"/>
        <end position="183"/>
    </location>
</feature>
<dbReference type="PANTHER" id="PTHR31170">
    <property type="entry name" value="BNAC04G53230D PROTEIN"/>
    <property type="match status" value="1"/>
</dbReference>
<evidence type="ECO:0000313" key="4">
    <source>
        <dbReference type="Proteomes" id="UP001180020"/>
    </source>
</evidence>
<reference evidence="3" key="1">
    <citation type="journal article" date="2023" name="Nat. Commun.">
        <title>Diploid and tetraploid genomes of Acorus and the evolution of monocots.</title>
        <authorList>
            <person name="Ma L."/>
            <person name="Liu K.W."/>
            <person name="Li Z."/>
            <person name="Hsiao Y.Y."/>
            <person name="Qi Y."/>
            <person name="Fu T."/>
            <person name="Tang G.D."/>
            <person name="Zhang D."/>
            <person name="Sun W.H."/>
            <person name="Liu D.K."/>
            <person name="Li Y."/>
            <person name="Chen G.Z."/>
            <person name="Liu X.D."/>
            <person name="Liao X.Y."/>
            <person name="Jiang Y.T."/>
            <person name="Yu X."/>
            <person name="Hao Y."/>
            <person name="Huang J."/>
            <person name="Zhao X.W."/>
            <person name="Ke S."/>
            <person name="Chen Y.Y."/>
            <person name="Wu W.L."/>
            <person name="Hsu J.L."/>
            <person name="Lin Y.F."/>
            <person name="Huang M.D."/>
            <person name="Li C.Y."/>
            <person name="Huang L."/>
            <person name="Wang Z.W."/>
            <person name="Zhao X."/>
            <person name="Zhong W.Y."/>
            <person name="Peng D.H."/>
            <person name="Ahmad S."/>
            <person name="Lan S."/>
            <person name="Zhang J.S."/>
            <person name="Tsai W.C."/>
            <person name="Van de Peer Y."/>
            <person name="Liu Z.J."/>
        </authorList>
    </citation>
    <scope>NUCLEOTIDE SEQUENCE</scope>
    <source>
        <strain evidence="3">CP</strain>
    </source>
</reference>
<dbReference type="PANTHER" id="PTHR31170:SF25">
    <property type="entry name" value="BNAA09G04570D PROTEIN"/>
    <property type="match status" value="1"/>
</dbReference>
<keyword evidence="2" id="KW-0472">Membrane</keyword>
<evidence type="ECO:0000256" key="2">
    <source>
        <dbReference type="SAM" id="Phobius"/>
    </source>
</evidence>
<protein>
    <submittedName>
        <fullName evidence="3">UPF0481 protein</fullName>
    </submittedName>
</protein>
<proteinExistence type="predicted"/>
<feature type="transmembrane region" description="Helical" evidence="2">
    <location>
        <begin position="490"/>
        <end position="517"/>
    </location>
</feature>
<evidence type="ECO:0000313" key="3">
    <source>
        <dbReference type="EMBL" id="KAK1294837.1"/>
    </source>
</evidence>
<reference evidence="3" key="2">
    <citation type="submission" date="2023-06" db="EMBL/GenBank/DDBJ databases">
        <authorList>
            <person name="Ma L."/>
            <person name="Liu K.-W."/>
            <person name="Li Z."/>
            <person name="Hsiao Y.-Y."/>
            <person name="Qi Y."/>
            <person name="Fu T."/>
            <person name="Tang G."/>
            <person name="Zhang D."/>
            <person name="Sun W.-H."/>
            <person name="Liu D.-K."/>
            <person name="Li Y."/>
            <person name="Chen G.-Z."/>
            <person name="Liu X.-D."/>
            <person name="Liao X.-Y."/>
            <person name="Jiang Y.-T."/>
            <person name="Yu X."/>
            <person name="Hao Y."/>
            <person name="Huang J."/>
            <person name="Zhao X.-W."/>
            <person name="Ke S."/>
            <person name="Chen Y.-Y."/>
            <person name="Wu W.-L."/>
            <person name="Hsu J.-L."/>
            <person name="Lin Y.-F."/>
            <person name="Huang M.-D."/>
            <person name="Li C.-Y."/>
            <person name="Huang L."/>
            <person name="Wang Z.-W."/>
            <person name="Zhao X."/>
            <person name="Zhong W.-Y."/>
            <person name="Peng D.-H."/>
            <person name="Ahmad S."/>
            <person name="Lan S."/>
            <person name="Zhang J.-S."/>
            <person name="Tsai W.-C."/>
            <person name="Van De Peer Y."/>
            <person name="Liu Z.-J."/>
        </authorList>
    </citation>
    <scope>NUCLEOTIDE SEQUENCE</scope>
    <source>
        <strain evidence="3">CP</strain>
        <tissue evidence="3">Leaves</tissue>
    </source>
</reference>
<dbReference type="InterPro" id="IPR004158">
    <property type="entry name" value="DUF247_pln"/>
</dbReference>
<sequence length="522" mass="61181">MEASDGENQQVYTSTTTSEPQIVIEIEKSWVDSVKSRVNGSFVPKWRKERCSIFRVPDNLRTLHPEDYEPRVVSIGPYHHGKPHLEPMEMHKWRMVRRLVLRRPEEGVLEECLRKVKALEDQARSCYSEVIDMKSNEFVEMMVLDGCFIIGILLRVRSETIQRKNENPEAMTGEEEEEEEEKDDWVWKEQKDEEEAEMGAMHSSIYLLDHVNHDLLKVENQMPFFVVEALFDLLVLQADDGPNATIYDLSMSLLKKFDPSDYNVYLNKPDKIHHLFHLYYELLAPGARKPFPSAQWNLIVGGFLKLKKKIEVLLLHVHRAIPSYLRSKRRLKKQFVTSWLKSATELQEAGVRFVKKEDSSFLDLSFKGGVMAFPVLHIYEHTMVHFRNLIAFEQCYFYTKDHITFYAAFMDFLIDTPTDVKVLQKEGILKIGISSEKEVAQFFNNLNREVYFNNNHSYLKDLIVDVNRYCDSKTHRWRAVLARDYFNNPWAVISVVAAFILLTLTLLQTFYTIYAYYHPPSP</sequence>
<organism evidence="3 4">
    <name type="scientific">Acorus calamus</name>
    <name type="common">Sweet flag</name>
    <dbReference type="NCBI Taxonomy" id="4465"/>
    <lineage>
        <taxon>Eukaryota</taxon>
        <taxon>Viridiplantae</taxon>
        <taxon>Streptophyta</taxon>
        <taxon>Embryophyta</taxon>
        <taxon>Tracheophyta</taxon>
        <taxon>Spermatophyta</taxon>
        <taxon>Magnoliopsida</taxon>
        <taxon>Liliopsida</taxon>
        <taxon>Acoraceae</taxon>
        <taxon>Acorus</taxon>
    </lineage>
</organism>
<feature type="region of interest" description="Disordered" evidence="1">
    <location>
        <begin position="165"/>
        <end position="186"/>
    </location>
</feature>
<dbReference type="EMBL" id="JAUJYO010000016">
    <property type="protein sequence ID" value="KAK1294837.1"/>
    <property type="molecule type" value="Genomic_DNA"/>
</dbReference>
<keyword evidence="4" id="KW-1185">Reference proteome</keyword>
<keyword evidence="2" id="KW-1133">Transmembrane helix</keyword>
<accession>A0AAV9D1A2</accession>
<dbReference type="Proteomes" id="UP001180020">
    <property type="component" value="Unassembled WGS sequence"/>
</dbReference>
<evidence type="ECO:0000256" key="1">
    <source>
        <dbReference type="SAM" id="MobiDB-lite"/>
    </source>
</evidence>
<keyword evidence="2" id="KW-0812">Transmembrane</keyword>
<dbReference type="Pfam" id="PF03140">
    <property type="entry name" value="DUF247"/>
    <property type="match status" value="1"/>
</dbReference>
<gene>
    <name evidence="3" type="ORF">QJS10_CPA16g01657</name>
</gene>
<name>A0AAV9D1A2_ACOCL</name>
<dbReference type="AlphaFoldDB" id="A0AAV9D1A2"/>
<comment type="caution">
    <text evidence="3">The sequence shown here is derived from an EMBL/GenBank/DDBJ whole genome shotgun (WGS) entry which is preliminary data.</text>
</comment>